<feature type="transmembrane region" description="Helical" evidence="13">
    <location>
        <begin position="243"/>
        <end position="262"/>
    </location>
</feature>
<evidence type="ECO:0000256" key="2">
    <source>
        <dbReference type="ARBA" id="ARBA00004651"/>
    </source>
</evidence>
<keyword evidence="5 12" id="KW-0812">Transmembrane</keyword>
<evidence type="ECO:0000256" key="3">
    <source>
        <dbReference type="ARBA" id="ARBA00010663"/>
    </source>
</evidence>
<keyword evidence="13" id="KW-0716">Sensory transduction</keyword>
<evidence type="ECO:0000256" key="8">
    <source>
        <dbReference type="ARBA" id="ARBA00023136"/>
    </source>
</evidence>
<keyword evidence="9 12" id="KW-0675">Receptor</keyword>
<feature type="transmembrane region" description="Helical" evidence="13">
    <location>
        <begin position="141"/>
        <end position="159"/>
    </location>
</feature>
<dbReference type="FunFam" id="1.20.1070.10:FF:000003">
    <property type="entry name" value="Olfactory receptor"/>
    <property type="match status" value="1"/>
</dbReference>
<evidence type="ECO:0000313" key="15">
    <source>
        <dbReference type="Ensembl" id="ENSCPBP00000000244.1"/>
    </source>
</evidence>
<evidence type="ECO:0000256" key="5">
    <source>
        <dbReference type="ARBA" id="ARBA00022692"/>
    </source>
</evidence>
<dbReference type="GO" id="GO:0004984">
    <property type="term" value="F:olfactory receptor activity"/>
    <property type="evidence" value="ECO:0007669"/>
    <property type="project" value="InterPro"/>
</dbReference>
<dbReference type="Proteomes" id="UP000694380">
    <property type="component" value="Unplaced"/>
</dbReference>
<organism evidence="15 16">
    <name type="scientific">Chrysemys picta bellii</name>
    <name type="common">Western painted turtle</name>
    <name type="synonym">Emys bellii</name>
    <dbReference type="NCBI Taxonomy" id="8478"/>
    <lineage>
        <taxon>Eukaryota</taxon>
        <taxon>Metazoa</taxon>
        <taxon>Chordata</taxon>
        <taxon>Craniata</taxon>
        <taxon>Vertebrata</taxon>
        <taxon>Euteleostomi</taxon>
        <taxon>Archelosauria</taxon>
        <taxon>Testudinata</taxon>
        <taxon>Testudines</taxon>
        <taxon>Cryptodira</taxon>
        <taxon>Durocryptodira</taxon>
        <taxon>Testudinoidea</taxon>
        <taxon>Emydidae</taxon>
        <taxon>Chrysemys</taxon>
    </lineage>
</organism>
<evidence type="ECO:0000256" key="6">
    <source>
        <dbReference type="ARBA" id="ARBA00022989"/>
    </source>
</evidence>
<dbReference type="InterPro" id="IPR017452">
    <property type="entry name" value="GPCR_Rhodpsn_7TM"/>
</dbReference>
<dbReference type="CDD" id="cd15419">
    <property type="entry name" value="7tmA_OR9K2-like"/>
    <property type="match status" value="1"/>
</dbReference>
<keyword evidence="16" id="KW-1185">Reference proteome</keyword>
<evidence type="ECO:0000256" key="11">
    <source>
        <dbReference type="ARBA" id="ARBA00023224"/>
    </source>
</evidence>
<dbReference type="PANTHER" id="PTHR48018">
    <property type="entry name" value="OLFACTORY RECEPTOR"/>
    <property type="match status" value="1"/>
</dbReference>
<comment type="function">
    <text evidence="1">Odorant receptor.</text>
</comment>
<dbReference type="GO" id="GO:0004930">
    <property type="term" value="F:G protein-coupled receptor activity"/>
    <property type="evidence" value="ECO:0007669"/>
    <property type="project" value="UniProtKB-KW"/>
</dbReference>
<comment type="similarity">
    <text evidence="3 12">Belongs to the G-protein coupled receptor 1 family.</text>
</comment>
<protein>
    <recommendedName>
        <fullName evidence="13">Olfactory receptor</fullName>
    </recommendedName>
</protein>
<accession>A0A8C3EZE9</accession>
<dbReference type="GeneTree" id="ENSGT01140000282541"/>
<reference evidence="15" key="2">
    <citation type="submission" date="2025-09" db="UniProtKB">
        <authorList>
            <consortium name="Ensembl"/>
        </authorList>
    </citation>
    <scope>IDENTIFICATION</scope>
</reference>
<evidence type="ECO:0000313" key="16">
    <source>
        <dbReference type="Proteomes" id="UP000694380"/>
    </source>
</evidence>
<keyword evidence="4 13" id="KW-1003">Cell membrane</keyword>
<name>A0A8C3EZE9_CHRPI</name>
<dbReference type="Gene3D" id="1.20.1070.10">
    <property type="entry name" value="Rhodopsin 7-helix transmembrane proteins"/>
    <property type="match status" value="1"/>
</dbReference>
<dbReference type="FunFam" id="1.10.1220.70:FF:000001">
    <property type="entry name" value="Olfactory receptor"/>
    <property type="match status" value="1"/>
</dbReference>
<reference evidence="15" key="1">
    <citation type="submission" date="2025-08" db="UniProtKB">
        <authorList>
            <consortium name="Ensembl"/>
        </authorList>
    </citation>
    <scope>IDENTIFICATION</scope>
</reference>
<evidence type="ECO:0000256" key="9">
    <source>
        <dbReference type="ARBA" id="ARBA00023170"/>
    </source>
</evidence>
<dbReference type="InterPro" id="IPR000725">
    <property type="entry name" value="Olfact_rcpt"/>
</dbReference>
<evidence type="ECO:0000256" key="1">
    <source>
        <dbReference type="ARBA" id="ARBA00002936"/>
    </source>
</evidence>
<sequence length="321" mass="35660">MHCENLPQAPIEFILLGFGSDPGLKVGPFVVFLAIYLTTVLGNTIMVFLIRASSRLHTPMYFFLMNLSLLDLCYSSTIAPKAMASFLTGSKTISFPGCATQFFFFCVFVTTETFILAAMAYDRYTAICNPLLYPIAMPKQVCVQLLVGSYVCGGVNSMVQTVFTFTLCFCGSNEIDHFFCDIPPLLSLSCTNTDINELVLFTLSSFIIVSTSMVILVSYAYIISAILRIRSAEGRRRAFSTCTSHMMSVSLFYGTLTFMYAQPSSLSAPAQSKVVSVFYTLVIPMLNPLIYSLRNKDEVKEVLRKTLDRNWQFPGPGSIEL</sequence>
<feature type="transmembrane region" description="Helical" evidence="13">
    <location>
        <begin position="99"/>
        <end position="121"/>
    </location>
</feature>
<dbReference type="AlphaFoldDB" id="A0A8C3EZE9"/>
<dbReference type="PROSITE" id="PS50262">
    <property type="entry name" value="G_PROTEIN_RECEP_F1_2"/>
    <property type="match status" value="1"/>
</dbReference>
<gene>
    <name evidence="15" type="primary">LOC101947460</name>
</gene>
<evidence type="ECO:0000256" key="12">
    <source>
        <dbReference type="RuleBase" id="RU000688"/>
    </source>
</evidence>
<keyword evidence="13" id="KW-0552">Olfaction</keyword>
<dbReference type="Ensembl" id="ENSCPBT00000000322.1">
    <property type="protein sequence ID" value="ENSCPBP00000000244.1"/>
    <property type="gene ID" value="ENSCPBG00000000206.1"/>
</dbReference>
<dbReference type="GO" id="GO:0005886">
    <property type="term" value="C:plasma membrane"/>
    <property type="evidence" value="ECO:0007669"/>
    <property type="project" value="UniProtKB-SubCell"/>
</dbReference>
<evidence type="ECO:0000259" key="14">
    <source>
        <dbReference type="PROSITE" id="PS50262"/>
    </source>
</evidence>
<dbReference type="PRINTS" id="PR00245">
    <property type="entry name" value="OLFACTORYR"/>
</dbReference>
<evidence type="ECO:0000256" key="10">
    <source>
        <dbReference type="ARBA" id="ARBA00023180"/>
    </source>
</evidence>
<dbReference type="OMA" id="PVHMSHK"/>
<proteinExistence type="inferred from homology"/>
<keyword evidence="10" id="KW-0325">Glycoprotein</keyword>
<feature type="domain" description="G-protein coupled receptors family 1 profile" evidence="14">
    <location>
        <begin position="42"/>
        <end position="291"/>
    </location>
</feature>
<evidence type="ECO:0000256" key="13">
    <source>
        <dbReference type="RuleBase" id="RU363047"/>
    </source>
</evidence>
<feature type="transmembrane region" description="Helical" evidence="13">
    <location>
        <begin position="274"/>
        <end position="293"/>
    </location>
</feature>
<keyword evidence="11 12" id="KW-0807">Transducer</keyword>
<evidence type="ECO:0000256" key="4">
    <source>
        <dbReference type="ARBA" id="ARBA00022475"/>
    </source>
</evidence>
<dbReference type="Pfam" id="PF13853">
    <property type="entry name" value="7tm_4"/>
    <property type="match status" value="1"/>
</dbReference>
<feature type="transmembrane region" description="Helical" evidence="13">
    <location>
        <begin position="61"/>
        <end position="79"/>
    </location>
</feature>
<comment type="subcellular location">
    <subcellularLocation>
        <location evidence="2 13">Cell membrane</location>
        <topology evidence="2 13">Multi-pass membrane protein</topology>
    </subcellularLocation>
</comment>
<feature type="transmembrane region" description="Helical" evidence="13">
    <location>
        <begin position="198"/>
        <end position="222"/>
    </location>
</feature>
<dbReference type="PRINTS" id="PR00237">
    <property type="entry name" value="GPCRRHODOPSN"/>
</dbReference>
<keyword evidence="7 12" id="KW-0297">G-protein coupled receptor</keyword>
<keyword evidence="6 13" id="KW-1133">Transmembrane helix</keyword>
<dbReference type="PROSITE" id="PS00237">
    <property type="entry name" value="G_PROTEIN_RECEP_F1_1"/>
    <property type="match status" value="1"/>
</dbReference>
<evidence type="ECO:0000256" key="7">
    <source>
        <dbReference type="ARBA" id="ARBA00023040"/>
    </source>
</evidence>
<dbReference type="SUPFAM" id="SSF81321">
    <property type="entry name" value="Family A G protein-coupled receptor-like"/>
    <property type="match status" value="1"/>
</dbReference>
<feature type="transmembrane region" description="Helical" evidence="13">
    <location>
        <begin position="29"/>
        <end position="49"/>
    </location>
</feature>
<dbReference type="InterPro" id="IPR000276">
    <property type="entry name" value="GPCR_Rhodpsn"/>
</dbReference>
<keyword evidence="8 13" id="KW-0472">Membrane</keyword>